<gene>
    <name evidence="2" type="ORF">E1I69_24165</name>
</gene>
<feature type="domain" description="TniQ" evidence="1">
    <location>
        <begin position="25"/>
        <end position="150"/>
    </location>
</feature>
<dbReference type="InterPro" id="IPR009492">
    <property type="entry name" value="TniQ"/>
</dbReference>
<proteinExistence type="predicted"/>
<organism evidence="2 3">
    <name type="scientific">Bacillus timonensis</name>
    <dbReference type="NCBI Taxonomy" id="1033734"/>
    <lineage>
        <taxon>Bacteria</taxon>
        <taxon>Bacillati</taxon>
        <taxon>Bacillota</taxon>
        <taxon>Bacilli</taxon>
        <taxon>Bacillales</taxon>
        <taxon>Bacillaceae</taxon>
        <taxon>Bacillus</taxon>
    </lineage>
</organism>
<name>A0A4S3PI69_9BACI</name>
<dbReference type="EMBL" id="SLUB01000134">
    <property type="protein sequence ID" value="THE08585.1"/>
    <property type="molecule type" value="Genomic_DNA"/>
</dbReference>
<reference evidence="2 3" key="1">
    <citation type="journal article" date="2019" name="Indoor Air">
        <title>Impacts of indoor surface finishes on bacterial viability.</title>
        <authorList>
            <person name="Hu J."/>
            <person name="Maamar S.B."/>
            <person name="Glawe A.J."/>
            <person name="Gottel N."/>
            <person name="Gilbert J.A."/>
            <person name="Hartmann E.M."/>
        </authorList>
    </citation>
    <scope>NUCLEOTIDE SEQUENCE [LARGE SCALE GENOMIC DNA]</scope>
    <source>
        <strain evidence="2 3">AF060A6</strain>
    </source>
</reference>
<evidence type="ECO:0000313" key="2">
    <source>
        <dbReference type="EMBL" id="THE08585.1"/>
    </source>
</evidence>
<dbReference type="Proteomes" id="UP000306477">
    <property type="component" value="Unassembled WGS sequence"/>
</dbReference>
<protein>
    <recommendedName>
        <fullName evidence="1">TniQ domain-containing protein</fullName>
    </recommendedName>
</protein>
<comment type="caution">
    <text evidence="2">The sequence shown here is derived from an EMBL/GenBank/DDBJ whole genome shotgun (WGS) entry which is preliminary data.</text>
</comment>
<sequence length="260" mass="30752">MKKLIYNHTEENLKRTFAWSSSWYHPYESAWSIFHKFMFANKVTINDLFKIFGSESIQNKRSNVWSKKDGDLFTLEGFDEKRLQDILGFNLKANIIEESATILKILIQKHHYKVFYIDTFRFCPECIKIGYHSTFHQFKLFNTCPLHNKPLSSICPSCGGGWKNEYNLIKNEIKHPFQCQCGFLFINEDMARMFAKTWSSNSHDIRDSSLVTRLFELNAHSEKTKRIHISDCIDLTNYENPFEYLYLTVNSKEENTKHIV</sequence>
<accession>A0A4S3PI69</accession>
<evidence type="ECO:0000259" key="1">
    <source>
        <dbReference type="Pfam" id="PF06527"/>
    </source>
</evidence>
<keyword evidence="3" id="KW-1185">Reference proteome</keyword>
<dbReference type="Pfam" id="PF06527">
    <property type="entry name" value="TniQ"/>
    <property type="match status" value="1"/>
</dbReference>
<feature type="non-terminal residue" evidence="2">
    <location>
        <position position="260"/>
    </location>
</feature>
<dbReference type="RefSeq" id="WP_207308608.1">
    <property type="nucleotide sequence ID" value="NZ_SLUB01000134.1"/>
</dbReference>
<evidence type="ECO:0000313" key="3">
    <source>
        <dbReference type="Proteomes" id="UP000306477"/>
    </source>
</evidence>
<dbReference type="AlphaFoldDB" id="A0A4S3PI69"/>